<dbReference type="NCBIfam" id="NF003699">
    <property type="entry name" value="PRK05312.1"/>
    <property type="match status" value="1"/>
</dbReference>
<dbReference type="PANTHER" id="PTHR30004:SF6">
    <property type="entry name" value="D-THREONATE 4-PHOSPHATE DEHYDROGENASE"/>
    <property type="match status" value="1"/>
</dbReference>
<keyword evidence="7" id="KW-0460">Magnesium</keyword>
<keyword evidence="2 7" id="KW-0479">Metal-binding</keyword>
<keyword evidence="6 7" id="KW-0664">Pyridoxine biosynthesis</keyword>
<dbReference type="PANTHER" id="PTHR30004">
    <property type="entry name" value="4-HYDROXYTHREONINE-4-PHOSPHATE DEHYDROGENASE"/>
    <property type="match status" value="1"/>
</dbReference>
<feature type="binding site" evidence="7">
    <location>
        <position position="139"/>
    </location>
    <ligand>
        <name>substrate</name>
    </ligand>
</feature>
<comment type="caution">
    <text evidence="8">The sequence shown here is derived from an EMBL/GenBank/DDBJ whole genome shotgun (WGS) entry which is preliminary data.</text>
</comment>
<evidence type="ECO:0000256" key="1">
    <source>
        <dbReference type="ARBA" id="ARBA00022490"/>
    </source>
</evidence>
<comment type="pathway">
    <text evidence="7">Cofactor biosynthesis; pyridoxine 5'-phosphate biosynthesis; pyridoxine 5'-phosphate from D-erythrose 4-phosphate: step 4/5.</text>
</comment>
<feature type="binding site" evidence="7">
    <location>
        <position position="284"/>
    </location>
    <ligand>
        <name>substrate</name>
    </ligand>
</feature>
<comment type="cofactor">
    <cofactor evidence="7">
        <name>Zn(2+)</name>
        <dbReference type="ChEBI" id="CHEBI:29105"/>
    </cofactor>
    <cofactor evidence="7">
        <name>Mg(2+)</name>
        <dbReference type="ChEBI" id="CHEBI:18420"/>
    </cofactor>
    <cofactor evidence="7">
        <name>Co(2+)</name>
        <dbReference type="ChEBI" id="CHEBI:48828"/>
    </cofactor>
    <text evidence="7">Binds 1 divalent metal cation per subunit. Can use ions such as Zn(2+), Mg(2+) or Co(2+).</text>
</comment>
<dbReference type="EMBL" id="JBHUFA010000001">
    <property type="protein sequence ID" value="MFD1694503.1"/>
    <property type="molecule type" value="Genomic_DNA"/>
</dbReference>
<evidence type="ECO:0000256" key="6">
    <source>
        <dbReference type="ARBA" id="ARBA00023096"/>
    </source>
</evidence>
<keyword evidence="7" id="KW-0170">Cobalt</keyword>
<keyword evidence="7" id="KW-0862">Zinc</keyword>
<comment type="subcellular location">
    <subcellularLocation>
        <location evidence="7">Cytoplasm</location>
    </subcellularLocation>
</comment>
<evidence type="ECO:0000313" key="9">
    <source>
        <dbReference type="Proteomes" id="UP001597327"/>
    </source>
</evidence>
<keyword evidence="4 7" id="KW-0560">Oxidoreductase</keyword>
<comment type="similarity">
    <text evidence="7">Belongs to the PdxA family.</text>
</comment>
<comment type="function">
    <text evidence="7">Catalyzes the NAD(P)-dependent oxidation of 4-(phosphooxy)-L-threonine (HTP) into 2-amino-3-oxo-4-(phosphooxy)butyric acid which spontaneously decarboxylates to form 3-amino-2-oxopropyl phosphate (AHAP).</text>
</comment>
<feature type="binding site" evidence="7">
    <location>
        <position position="276"/>
    </location>
    <ligand>
        <name>a divalent metal cation</name>
        <dbReference type="ChEBI" id="CHEBI:60240"/>
        <note>ligand shared between dimeric partners</note>
    </ligand>
</feature>
<organism evidence="8 9">
    <name type="scientific">Roseibium aestuarii</name>
    <dbReference type="NCBI Taxonomy" id="2600299"/>
    <lineage>
        <taxon>Bacteria</taxon>
        <taxon>Pseudomonadati</taxon>
        <taxon>Pseudomonadota</taxon>
        <taxon>Alphaproteobacteria</taxon>
        <taxon>Hyphomicrobiales</taxon>
        <taxon>Stappiaceae</taxon>
        <taxon>Roseibium</taxon>
    </lineage>
</organism>
<feature type="binding site" evidence="7">
    <location>
        <position position="140"/>
    </location>
    <ligand>
        <name>substrate</name>
    </ligand>
</feature>
<dbReference type="InterPro" id="IPR037510">
    <property type="entry name" value="PdxA"/>
</dbReference>
<keyword evidence="1 7" id="KW-0963">Cytoplasm</keyword>
<dbReference type="GO" id="GO:0050570">
    <property type="term" value="F:4-hydroxythreonine-4-phosphate dehydrogenase activity"/>
    <property type="evidence" value="ECO:0007669"/>
    <property type="project" value="UniProtKB-EC"/>
</dbReference>
<name>A0ABW4JTR8_9HYPH</name>
<proteinExistence type="inferred from homology"/>
<gene>
    <name evidence="7 8" type="primary">pdxA</name>
    <name evidence="8" type="ORF">ACFSC7_03175</name>
</gene>
<accession>A0ABW4JTR8</accession>
<keyword evidence="9" id="KW-1185">Reference proteome</keyword>
<dbReference type="HAMAP" id="MF_00536">
    <property type="entry name" value="PdxA"/>
    <property type="match status" value="1"/>
</dbReference>
<keyword evidence="3 7" id="KW-0521">NADP</keyword>
<protein>
    <recommendedName>
        <fullName evidence="7">4-hydroxythreonine-4-phosphate dehydrogenase</fullName>
        <ecNumber evidence="7">1.1.1.262</ecNumber>
    </recommendedName>
    <alternativeName>
        <fullName evidence="7">4-(phosphohydroxy)-L-threonine dehydrogenase</fullName>
    </alternativeName>
</protein>
<dbReference type="NCBIfam" id="TIGR00557">
    <property type="entry name" value="pdxA"/>
    <property type="match status" value="1"/>
</dbReference>
<comment type="subunit">
    <text evidence="7">Homodimer.</text>
</comment>
<dbReference type="Proteomes" id="UP001597327">
    <property type="component" value="Unassembled WGS sequence"/>
</dbReference>
<evidence type="ECO:0000256" key="2">
    <source>
        <dbReference type="ARBA" id="ARBA00022723"/>
    </source>
</evidence>
<feature type="binding site" evidence="7">
    <location>
        <position position="293"/>
    </location>
    <ligand>
        <name>substrate</name>
    </ligand>
</feature>
<comment type="catalytic activity">
    <reaction evidence="7">
        <text>4-(phosphooxy)-L-threonine + NAD(+) = 3-amino-2-oxopropyl phosphate + CO2 + NADH</text>
        <dbReference type="Rhea" id="RHEA:32275"/>
        <dbReference type="ChEBI" id="CHEBI:16526"/>
        <dbReference type="ChEBI" id="CHEBI:57279"/>
        <dbReference type="ChEBI" id="CHEBI:57540"/>
        <dbReference type="ChEBI" id="CHEBI:57945"/>
        <dbReference type="ChEBI" id="CHEBI:58452"/>
        <dbReference type="EC" id="1.1.1.262"/>
    </reaction>
</comment>
<dbReference type="SUPFAM" id="SSF53659">
    <property type="entry name" value="Isocitrate/Isopropylmalate dehydrogenase-like"/>
    <property type="match status" value="1"/>
</dbReference>
<reference evidence="9" key="1">
    <citation type="journal article" date="2019" name="Int. J. Syst. Evol. Microbiol.">
        <title>The Global Catalogue of Microorganisms (GCM) 10K type strain sequencing project: providing services to taxonomists for standard genome sequencing and annotation.</title>
        <authorList>
            <consortium name="The Broad Institute Genomics Platform"/>
            <consortium name="The Broad Institute Genome Sequencing Center for Infectious Disease"/>
            <person name="Wu L."/>
            <person name="Ma J."/>
        </authorList>
    </citation>
    <scope>NUCLEOTIDE SEQUENCE [LARGE SCALE GENOMIC DNA]</scope>
    <source>
        <strain evidence="9">JCM 3369</strain>
    </source>
</reference>
<evidence type="ECO:0000256" key="4">
    <source>
        <dbReference type="ARBA" id="ARBA00023002"/>
    </source>
</evidence>
<dbReference type="InterPro" id="IPR005255">
    <property type="entry name" value="PdxA_fam"/>
</dbReference>
<evidence type="ECO:0000313" key="8">
    <source>
        <dbReference type="EMBL" id="MFD1694503.1"/>
    </source>
</evidence>
<dbReference type="RefSeq" id="WP_149891652.1">
    <property type="nucleotide sequence ID" value="NZ_JBHUFA010000001.1"/>
</dbReference>
<dbReference type="EC" id="1.1.1.262" evidence="7"/>
<feature type="binding site" evidence="7">
    <location>
        <position position="302"/>
    </location>
    <ligand>
        <name>substrate</name>
    </ligand>
</feature>
<evidence type="ECO:0000256" key="7">
    <source>
        <dbReference type="HAMAP-Rule" id="MF_00536"/>
    </source>
</evidence>
<sequence length="340" mass="36153">MSQPKMPVAVTMGEPAGIGPDVALMAWAARKDQSLPPFYLRADPGLLAHRAQRLGLSVPIQMVEPEDAVATFGRALPVVTGTHAIEDRPGEETSATAQDVIRSIEACVTDVRDGRAIAILTNPINKANLYSAGFDHPGHTEFLGALAERYWQPDRPVKPVMMIAGPDLMVVPVTIHIALKDVPSALTEELIVETVRIVAGDLRQRFGLPAPRLALCGLNPHAGENGTMGTEDRDVIAPAVARLQAEGIDAFGPLPADTMFHARARETYDCAIGMYHDQVLVPAKTLGFDDAVNVTLGLPFVRTSPDHGTAYGIAGTGKAKPDSFIAALRMAAILGNPDAL</sequence>
<feature type="binding site" evidence="7">
    <location>
        <position position="176"/>
    </location>
    <ligand>
        <name>a divalent metal cation</name>
        <dbReference type="ChEBI" id="CHEBI:60240"/>
        <note>ligand shared between dimeric partners</note>
    </ligand>
</feature>
<evidence type="ECO:0000256" key="3">
    <source>
        <dbReference type="ARBA" id="ARBA00022857"/>
    </source>
</evidence>
<evidence type="ECO:0000256" key="5">
    <source>
        <dbReference type="ARBA" id="ARBA00023027"/>
    </source>
</evidence>
<comment type="miscellaneous">
    <text evidence="7">The active site is located at the dimer interface.</text>
</comment>
<keyword evidence="5 7" id="KW-0520">NAD</keyword>
<feature type="binding site" evidence="7">
    <location>
        <position position="221"/>
    </location>
    <ligand>
        <name>a divalent metal cation</name>
        <dbReference type="ChEBI" id="CHEBI:60240"/>
        <note>ligand shared between dimeric partners</note>
    </ligand>
</feature>
<dbReference type="Gene3D" id="3.40.718.10">
    <property type="entry name" value="Isopropylmalate Dehydrogenase"/>
    <property type="match status" value="1"/>
</dbReference>
<dbReference type="Pfam" id="PF04166">
    <property type="entry name" value="PdxA"/>
    <property type="match status" value="1"/>
</dbReference>